<dbReference type="Proteomes" id="UP000650081">
    <property type="component" value="Unassembled WGS sequence"/>
</dbReference>
<organism evidence="1 2">
    <name type="scientific">Neolewinella lacunae</name>
    <dbReference type="NCBI Taxonomy" id="1517758"/>
    <lineage>
        <taxon>Bacteria</taxon>
        <taxon>Pseudomonadati</taxon>
        <taxon>Bacteroidota</taxon>
        <taxon>Saprospiria</taxon>
        <taxon>Saprospirales</taxon>
        <taxon>Lewinellaceae</taxon>
        <taxon>Neolewinella</taxon>
    </lineage>
</organism>
<sequence>MNINLTDKITLPGFPSGSGIVHVGDHYYAIGDDAPYLFKLDAAFAVVEKIPLLEVDTFSGTRISKPDKPDFETLEKIGDTELVVFGSGSKSPQRDVFVRILLEDSITVEKYVTTAFYTALKSLPIFAGSELNLEAVAYRNGQIFLFNRKKNLVLQFPYVEVLAYLQGVGDFPIPMATEFTLPAINGVEAGFSGATALEGQAKIIFTASVEDTDNAYDDGEILGSFLGTIDLFDDALGGELHYIQLPGSAGVVKVESITVTAETSPSSAAVVLITDNDRGDSDLFRGVLSW</sequence>
<dbReference type="InterPro" id="IPR053851">
    <property type="entry name" value="DUF6929"/>
</dbReference>
<proteinExistence type="predicted"/>
<name>A0A923PI42_9BACT</name>
<reference evidence="1" key="1">
    <citation type="submission" date="2020-08" db="EMBL/GenBank/DDBJ databases">
        <title>Lewinella bacteria from marine environments.</title>
        <authorList>
            <person name="Zhong Y."/>
        </authorList>
    </citation>
    <scope>NUCLEOTIDE SEQUENCE</scope>
    <source>
        <strain evidence="1">KCTC 42187</strain>
    </source>
</reference>
<dbReference type="EMBL" id="JACSIT010000100">
    <property type="protein sequence ID" value="MBC6994553.1"/>
    <property type="molecule type" value="Genomic_DNA"/>
</dbReference>
<accession>A0A923PI42</accession>
<protein>
    <submittedName>
        <fullName evidence="1">Uncharacterized protein</fullName>
    </submittedName>
</protein>
<dbReference type="Pfam" id="PF22000">
    <property type="entry name" value="DUF6929"/>
    <property type="match status" value="1"/>
</dbReference>
<dbReference type="RefSeq" id="WP_187466624.1">
    <property type="nucleotide sequence ID" value="NZ_JACSIT010000100.1"/>
</dbReference>
<dbReference type="AlphaFoldDB" id="A0A923PI42"/>
<evidence type="ECO:0000313" key="2">
    <source>
        <dbReference type="Proteomes" id="UP000650081"/>
    </source>
</evidence>
<gene>
    <name evidence="1" type="ORF">H9S92_10280</name>
</gene>
<keyword evidence="2" id="KW-1185">Reference proteome</keyword>
<evidence type="ECO:0000313" key="1">
    <source>
        <dbReference type="EMBL" id="MBC6994553.1"/>
    </source>
</evidence>
<comment type="caution">
    <text evidence="1">The sequence shown here is derived from an EMBL/GenBank/DDBJ whole genome shotgun (WGS) entry which is preliminary data.</text>
</comment>